<dbReference type="EMBL" id="AUSU01000005">
    <property type="protein sequence ID" value="EPS74724.1"/>
    <property type="molecule type" value="Genomic_DNA"/>
</dbReference>
<feature type="domain" description="U3 small nucleolar RNA-associated protein 20 N-terminal" evidence="1">
    <location>
        <begin position="12"/>
        <end position="244"/>
    </location>
</feature>
<evidence type="ECO:0000313" key="2">
    <source>
        <dbReference type="EMBL" id="EPS74724.1"/>
    </source>
</evidence>
<dbReference type="PANTHER" id="PTHR17695">
    <property type="entry name" value="SMALL SUBUNIT PROCESSOME COMPONENT 20 HOMOLOG"/>
    <property type="match status" value="1"/>
</dbReference>
<accession>S8D4M7</accession>
<dbReference type="Pfam" id="PF07539">
    <property type="entry name" value="UTP20_N"/>
    <property type="match status" value="1"/>
</dbReference>
<dbReference type="InterPro" id="IPR011430">
    <property type="entry name" value="UTP20_N"/>
</dbReference>
<dbReference type="Proteomes" id="UP000015453">
    <property type="component" value="Unassembled WGS sequence"/>
</dbReference>
<protein>
    <recommendedName>
        <fullName evidence="1">U3 small nucleolar RNA-associated protein 20 N-terminal domain-containing protein</fullName>
    </recommendedName>
</protein>
<keyword evidence="3" id="KW-1185">Reference proteome</keyword>
<dbReference type="GO" id="GO:0030686">
    <property type="term" value="C:90S preribosome"/>
    <property type="evidence" value="ECO:0007669"/>
    <property type="project" value="TreeGrafter"/>
</dbReference>
<dbReference type="InterPro" id="IPR052575">
    <property type="entry name" value="SSU_processome_comp_20"/>
</dbReference>
<dbReference type="PANTHER" id="PTHR17695:SF11">
    <property type="entry name" value="SMALL SUBUNIT PROCESSOME COMPONENT 20 HOMOLOG"/>
    <property type="match status" value="1"/>
</dbReference>
<evidence type="ECO:0000313" key="3">
    <source>
        <dbReference type="Proteomes" id="UP000015453"/>
    </source>
</evidence>
<evidence type="ECO:0000259" key="1">
    <source>
        <dbReference type="Pfam" id="PF07539"/>
    </source>
</evidence>
<reference evidence="2 3" key="1">
    <citation type="journal article" date="2013" name="BMC Genomics">
        <title>The miniature genome of a carnivorous plant Genlisea aurea contains a low number of genes and short non-coding sequences.</title>
        <authorList>
            <person name="Leushkin E.V."/>
            <person name="Sutormin R.A."/>
            <person name="Nabieva E.R."/>
            <person name="Penin A.A."/>
            <person name="Kondrashov A.S."/>
            <person name="Logacheva M.D."/>
        </authorList>
    </citation>
    <scope>NUCLEOTIDE SEQUENCE [LARGE SCALE GENOMIC DNA]</scope>
</reference>
<feature type="non-terminal residue" evidence="2">
    <location>
        <position position="248"/>
    </location>
</feature>
<dbReference type="OrthoDB" id="1113058at2759"/>
<dbReference type="GO" id="GO:0032040">
    <property type="term" value="C:small-subunit processome"/>
    <property type="evidence" value="ECO:0007669"/>
    <property type="project" value="TreeGrafter"/>
</dbReference>
<dbReference type="AlphaFoldDB" id="S8D4M7"/>
<name>S8D4M7_9LAMI</name>
<organism evidence="2 3">
    <name type="scientific">Genlisea aurea</name>
    <dbReference type="NCBI Taxonomy" id="192259"/>
    <lineage>
        <taxon>Eukaryota</taxon>
        <taxon>Viridiplantae</taxon>
        <taxon>Streptophyta</taxon>
        <taxon>Embryophyta</taxon>
        <taxon>Tracheophyta</taxon>
        <taxon>Spermatophyta</taxon>
        <taxon>Magnoliopsida</taxon>
        <taxon>eudicotyledons</taxon>
        <taxon>Gunneridae</taxon>
        <taxon>Pentapetalae</taxon>
        <taxon>asterids</taxon>
        <taxon>lamiids</taxon>
        <taxon>Lamiales</taxon>
        <taxon>Lentibulariaceae</taxon>
        <taxon>Genlisea</taxon>
    </lineage>
</organism>
<sequence length="248" mass="27679">ASEILNNFAPYLVDALSWKKIWGFLHVTEDIVSIFDEPHLVPFLGLLMSCVVLILANCTPSLSSSGISESTSGNNCSISDLDGSDNDEVLDDNMDKKDSKHFKAVRSLCLKITYLVLNKYENYDFGAGFWDLFFNSVKPLIANFKKEGASGKNPSALFYCFLAMSKSYKLVTLLSRHENLVADIFSLLTIPTASEPVLSNVLMFINNLLELDMERDSDIVSLERVLIQNLDVLLSSLHFLFSKKNASK</sequence>
<feature type="non-terminal residue" evidence="2">
    <location>
        <position position="1"/>
    </location>
</feature>
<proteinExistence type="predicted"/>
<comment type="caution">
    <text evidence="2">The sequence shown here is derived from an EMBL/GenBank/DDBJ whole genome shotgun (WGS) entry which is preliminary data.</text>
</comment>
<gene>
    <name evidence="2" type="ORF">M569_00032</name>
</gene>